<evidence type="ECO:0000256" key="3">
    <source>
        <dbReference type="ARBA" id="ARBA00023082"/>
    </source>
</evidence>
<accession>A0ABT8L8H0</accession>
<evidence type="ECO:0000256" key="4">
    <source>
        <dbReference type="ARBA" id="ARBA00023163"/>
    </source>
</evidence>
<evidence type="ECO:0000313" key="7">
    <source>
        <dbReference type="EMBL" id="MDN5213356.1"/>
    </source>
</evidence>
<protein>
    <submittedName>
        <fullName evidence="7">Sigma-70 family RNA polymerase sigma factor</fullName>
    </submittedName>
</protein>
<sequence>MEKNEFISVIKQHRNLIYKICSTYCQNPDNRKDIEQEILLQLWRSFQKFDGRVKMSTWIYKVALNTAVYYYRNDRKRTRGIAINEAVISLPDEEYNTDLDREIALVYQFIEKLNEIDKALVLLYLDNYKYKEIANVLGISETNVGSKISRIKKYLKDQFANHQKIDNHEIR</sequence>
<feature type="domain" description="RNA polymerase sigma factor 70 region 4 type 2" evidence="6">
    <location>
        <begin position="105"/>
        <end position="155"/>
    </location>
</feature>
<dbReference type="PANTHER" id="PTHR43133:SF45">
    <property type="entry name" value="RNA POLYMERASE ECF-TYPE SIGMA FACTOR"/>
    <property type="match status" value="1"/>
</dbReference>
<dbReference type="Pfam" id="PF08281">
    <property type="entry name" value="Sigma70_r4_2"/>
    <property type="match status" value="1"/>
</dbReference>
<feature type="domain" description="RNA polymerase sigma-70 region 2" evidence="5">
    <location>
        <begin position="10"/>
        <end position="76"/>
    </location>
</feature>
<keyword evidence="8" id="KW-1185">Reference proteome</keyword>
<evidence type="ECO:0000313" key="8">
    <source>
        <dbReference type="Proteomes" id="UP001172083"/>
    </source>
</evidence>
<dbReference type="InterPro" id="IPR013325">
    <property type="entry name" value="RNA_pol_sigma_r2"/>
</dbReference>
<keyword evidence="3" id="KW-0731">Sigma factor</keyword>
<dbReference type="InterPro" id="IPR013249">
    <property type="entry name" value="RNA_pol_sigma70_r4_t2"/>
</dbReference>
<proteinExistence type="inferred from homology"/>
<dbReference type="InterPro" id="IPR007627">
    <property type="entry name" value="RNA_pol_sigma70_r2"/>
</dbReference>
<dbReference type="RefSeq" id="WP_346758696.1">
    <property type="nucleotide sequence ID" value="NZ_JAUJEB010000003.1"/>
</dbReference>
<dbReference type="Gene3D" id="1.10.10.10">
    <property type="entry name" value="Winged helix-like DNA-binding domain superfamily/Winged helix DNA-binding domain"/>
    <property type="match status" value="1"/>
</dbReference>
<dbReference type="InterPro" id="IPR039425">
    <property type="entry name" value="RNA_pol_sigma-70-like"/>
</dbReference>
<evidence type="ECO:0000256" key="2">
    <source>
        <dbReference type="ARBA" id="ARBA00023015"/>
    </source>
</evidence>
<dbReference type="PANTHER" id="PTHR43133">
    <property type="entry name" value="RNA POLYMERASE ECF-TYPE SIGMA FACTO"/>
    <property type="match status" value="1"/>
</dbReference>
<comment type="similarity">
    <text evidence="1">Belongs to the sigma-70 factor family. ECF subfamily.</text>
</comment>
<evidence type="ECO:0000259" key="6">
    <source>
        <dbReference type="Pfam" id="PF08281"/>
    </source>
</evidence>
<reference evidence="7" key="1">
    <citation type="submission" date="2023-06" db="EMBL/GenBank/DDBJ databases">
        <title>Genomic of Agaribacillus aureum.</title>
        <authorList>
            <person name="Wang G."/>
        </authorList>
    </citation>
    <scope>NUCLEOTIDE SEQUENCE</scope>
    <source>
        <strain evidence="7">BMA12</strain>
    </source>
</reference>
<organism evidence="7 8">
    <name type="scientific">Agaribacillus aureus</name>
    <dbReference type="NCBI Taxonomy" id="3051825"/>
    <lineage>
        <taxon>Bacteria</taxon>
        <taxon>Pseudomonadati</taxon>
        <taxon>Bacteroidota</taxon>
        <taxon>Cytophagia</taxon>
        <taxon>Cytophagales</taxon>
        <taxon>Splendidivirgaceae</taxon>
        <taxon>Agaribacillus</taxon>
    </lineage>
</organism>
<dbReference type="SUPFAM" id="SSF88659">
    <property type="entry name" value="Sigma3 and sigma4 domains of RNA polymerase sigma factors"/>
    <property type="match status" value="1"/>
</dbReference>
<evidence type="ECO:0000259" key="5">
    <source>
        <dbReference type="Pfam" id="PF04542"/>
    </source>
</evidence>
<dbReference type="EMBL" id="JAUJEB010000003">
    <property type="protein sequence ID" value="MDN5213356.1"/>
    <property type="molecule type" value="Genomic_DNA"/>
</dbReference>
<dbReference type="NCBIfam" id="TIGR02937">
    <property type="entry name" value="sigma70-ECF"/>
    <property type="match status" value="1"/>
</dbReference>
<comment type="caution">
    <text evidence="7">The sequence shown here is derived from an EMBL/GenBank/DDBJ whole genome shotgun (WGS) entry which is preliminary data.</text>
</comment>
<keyword evidence="4" id="KW-0804">Transcription</keyword>
<dbReference type="Gene3D" id="1.10.1740.10">
    <property type="match status" value="1"/>
</dbReference>
<name>A0ABT8L8H0_9BACT</name>
<evidence type="ECO:0000256" key="1">
    <source>
        <dbReference type="ARBA" id="ARBA00010641"/>
    </source>
</evidence>
<keyword evidence="2" id="KW-0805">Transcription regulation</keyword>
<dbReference type="InterPro" id="IPR013324">
    <property type="entry name" value="RNA_pol_sigma_r3/r4-like"/>
</dbReference>
<dbReference type="SUPFAM" id="SSF88946">
    <property type="entry name" value="Sigma2 domain of RNA polymerase sigma factors"/>
    <property type="match status" value="1"/>
</dbReference>
<dbReference type="Proteomes" id="UP001172083">
    <property type="component" value="Unassembled WGS sequence"/>
</dbReference>
<gene>
    <name evidence="7" type="ORF">QQ020_14900</name>
</gene>
<dbReference type="InterPro" id="IPR014284">
    <property type="entry name" value="RNA_pol_sigma-70_dom"/>
</dbReference>
<dbReference type="InterPro" id="IPR036388">
    <property type="entry name" value="WH-like_DNA-bd_sf"/>
</dbReference>
<dbReference type="Pfam" id="PF04542">
    <property type="entry name" value="Sigma70_r2"/>
    <property type="match status" value="1"/>
</dbReference>